<sequence>MTLLLKSMREEIEFIFKKVSLMILFFIGMPVLTLWFAGAYAHEYVNDIPIAVLDEDNSSLSRQIAKYFDDNERFKIEYYASNREELERLIHLKKANMGVYLPPHLSEKVLRGEGSQVLILTDGANVVIGNNAYAGAAEIIQTVAAGTEIKMIEAKGSLPNKTATSMTLPFTFTDRMLYDSKLTYMNYLIYGFMTVFFQQLMLSGLATLIFRNPKQTAGDHPFTRLMAKVIVAAALLMLTGSLAIYMINRKYGVIFAGDIKLALLMSSLFAVAISAVAILLCALTKDKIKFSQVSYMLSLPTFLACGYVWPVEQMPSLLVKIVKLIWPLIYFSRPFDEIMVKGLAFEAIRQNAISLVLYSIVFMPLTLWVFKKRFTTDEITKCNEDTSILIRGEVNL</sequence>
<name>A0AC61D9K8_9FIRM</name>
<protein>
    <submittedName>
        <fullName evidence="1">Uncharacterized protein</fullName>
    </submittedName>
</protein>
<reference evidence="1" key="1">
    <citation type="submission" date="2017-10" db="EMBL/GenBank/DDBJ databases">
        <title>Genome sequence of cellulolytic Lachnospiraceae bacterium XHS1971 isolated from hotspring sediment.</title>
        <authorList>
            <person name="Vasudevan G."/>
            <person name="Joshi A.J."/>
            <person name="Hivarkar S."/>
            <person name="Lanjekar V.B."/>
            <person name="Dhakephalkar P.K."/>
            <person name="Dagar S."/>
        </authorList>
    </citation>
    <scope>NUCLEOTIDE SEQUENCE</scope>
    <source>
        <strain evidence="1">XHS1971</strain>
    </source>
</reference>
<evidence type="ECO:0000313" key="2">
    <source>
        <dbReference type="Proteomes" id="UP000224460"/>
    </source>
</evidence>
<dbReference type="Proteomes" id="UP000224460">
    <property type="component" value="Unassembled WGS sequence"/>
</dbReference>
<proteinExistence type="predicted"/>
<organism evidence="1 2">
    <name type="scientific">Sporanaerobium hydrogeniformans</name>
    <dbReference type="NCBI Taxonomy" id="3072179"/>
    <lineage>
        <taxon>Bacteria</taxon>
        <taxon>Bacillati</taxon>
        <taxon>Bacillota</taxon>
        <taxon>Clostridia</taxon>
        <taxon>Lachnospirales</taxon>
        <taxon>Lachnospiraceae</taxon>
        <taxon>Sporanaerobium</taxon>
    </lineage>
</organism>
<comment type="caution">
    <text evidence="1">The sequence shown here is derived from an EMBL/GenBank/DDBJ whole genome shotgun (WGS) entry which is preliminary data.</text>
</comment>
<accession>A0AC61D9K8</accession>
<evidence type="ECO:0000313" key="1">
    <source>
        <dbReference type="EMBL" id="PHV69949.1"/>
    </source>
</evidence>
<dbReference type="EMBL" id="PEDL01000016">
    <property type="protein sequence ID" value="PHV69949.1"/>
    <property type="molecule type" value="Genomic_DNA"/>
</dbReference>
<gene>
    <name evidence="1" type="ORF">CS063_13285</name>
</gene>
<keyword evidence="2" id="KW-1185">Reference proteome</keyword>